<dbReference type="SUPFAM" id="SSF53850">
    <property type="entry name" value="Periplasmic binding protein-like II"/>
    <property type="match status" value="1"/>
</dbReference>
<dbReference type="PROSITE" id="PS50931">
    <property type="entry name" value="HTH_LYSR"/>
    <property type="match status" value="1"/>
</dbReference>
<dbReference type="Pfam" id="PF03466">
    <property type="entry name" value="LysR_substrate"/>
    <property type="match status" value="1"/>
</dbReference>
<feature type="domain" description="HTH lysR-type" evidence="5">
    <location>
        <begin position="1"/>
        <end position="59"/>
    </location>
</feature>
<dbReference type="PRINTS" id="PR00039">
    <property type="entry name" value="HTHLYSR"/>
</dbReference>
<evidence type="ECO:0000256" key="1">
    <source>
        <dbReference type="ARBA" id="ARBA00009437"/>
    </source>
</evidence>
<keyword evidence="3" id="KW-0238">DNA-binding</keyword>
<dbReference type="PANTHER" id="PTHR30537">
    <property type="entry name" value="HTH-TYPE TRANSCRIPTIONAL REGULATOR"/>
    <property type="match status" value="1"/>
</dbReference>
<dbReference type="Proteomes" id="UP001429564">
    <property type="component" value="Unassembled WGS sequence"/>
</dbReference>
<evidence type="ECO:0000313" key="7">
    <source>
        <dbReference type="Proteomes" id="UP001429564"/>
    </source>
</evidence>
<reference evidence="6 7" key="1">
    <citation type="submission" date="2018-05" db="EMBL/GenBank/DDBJ databases">
        <authorList>
            <person name="Zhang Y.-J."/>
        </authorList>
    </citation>
    <scope>NUCLEOTIDE SEQUENCE [LARGE SCALE GENOMIC DNA]</scope>
    <source>
        <strain evidence="6 7">CY04</strain>
    </source>
</reference>
<gene>
    <name evidence="6" type="ORF">DL239_14960</name>
</gene>
<dbReference type="Pfam" id="PF00126">
    <property type="entry name" value="HTH_1"/>
    <property type="match status" value="1"/>
</dbReference>
<name>A0ABX0W9D8_9RHOB</name>
<sequence>MDRLGLLETFASAIDEGSLNKTAKRLGITQSAVSQQIKQLETLFGEQLLHRSSKGVQTTRAGELVAKHARSIQTGYEVLQAEMADMKDTISGTFRLSVSNILGRAIVGPLSIDLDSPYPDLNIVMRLEDRLVDVVREGYDLAIRTGRLGDTDGFGRKIGALSTVLFASPAYLDDIGRPELPEDLQRLKLIQHHEEPTRRQFSVFRDGKEYRTPVNIGFTADDPDLIQQAVNNCTGFARAPRFLIADQLADGTYEQVLPNYSTADKPVYAIYPTRHSASRRHEVILQRVVEKLAVLQAKYKQVQSPTLQSPLDLPRAIA</sequence>
<evidence type="ECO:0000259" key="5">
    <source>
        <dbReference type="PROSITE" id="PS50931"/>
    </source>
</evidence>
<dbReference type="Gene3D" id="1.10.10.10">
    <property type="entry name" value="Winged helix-like DNA-binding domain superfamily/Winged helix DNA-binding domain"/>
    <property type="match status" value="1"/>
</dbReference>
<dbReference type="InterPro" id="IPR000847">
    <property type="entry name" value="LysR_HTH_N"/>
</dbReference>
<organism evidence="6 7">
    <name type="scientific">Parasedimentitalea denitrificans</name>
    <dbReference type="NCBI Taxonomy" id="2211118"/>
    <lineage>
        <taxon>Bacteria</taxon>
        <taxon>Pseudomonadati</taxon>
        <taxon>Pseudomonadota</taxon>
        <taxon>Alphaproteobacteria</taxon>
        <taxon>Rhodobacterales</taxon>
        <taxon>Paracoccaceae</taxon>
        <taxon>Parasedimentitalea</taxon>
    </lineage>
</organism>
<dbReference type="InterPro" id="IPR005119">
    <property type="entry name" value="LysR_subst-bd"/>
</dbReference>
<proteinExistence type="inferred from homology"/>
<dbReference type="SUPFAM" id="SSF46785">
    <property type="entry name" value="Winged helix' DNA-binding domain"/>
    <property type="match status" value="1"/>
</dbReference>
<evidence type="ECO:0000256" key="2">
    <source>
        <dbReference type="ARBA" id="ARBA00023015"/>
    </source>
</evidence>
<dbReference type="Gene3D" id="3.40.190.290">
    <property type="match status" value="1"/>
</dbReference>
<keyword evidence="4" id="KW-0804">Transcription</keyword>
<dbReference type="CDD" id="cd08422">
    <property type="entry name" value="PBP2_CrgA_like"/>
    <property type="match status" value="1"/>
</dbReference>
<dbReference type="InterPro" id="IPR036388">
    <property type="entry name" value="WH-like_DNA-bd_sf"/>
</dbReference>
<comment type="caution">
    <text evidence="6">The sequence shown here is derived from an EMBL/GenBank/DDBJ whole genome shotgun (WGS) entry which is preliminary data.</text>
</comment>
<protein>
    <submittedName>
        <fullName evidence="6">LysR family transcriptional regulator</fullName>
    </submittedName>
</protein>
<evidence type="ECO:0000256" key="4">
    <source>
        <dbReference type="ARBA" id="ARBA00023163"/>
    </source>
</evidence>
<comment type="similarity">
    <text evidence="1">Belongs to the LysR transcriptional regulatory family.</text>
</comment>
<keyword evidence="7" id="KW-1185">Reference proteome</keyword>
<keyword evidence="2" id="KW-0805">Transcription regulation</keyword>
<dbReference type="RefSeq" id="WP_167684899.1">
    <property type="nucleotide sequence ID" value="NZ_QHLQ01000015.1"/>
</dbReference>
<dbReference type="PANTHER" id="PTHR30537:SF5">
    <property type="entry name" value="HTH-TYPE TRANSCRIPTIONAL ACTIVATOR TTDR-RELATED"/>
    <property type="match status" value="1"/>
</dbReference>
<dbReference type="EMBL" id="QHLQ01000015">
    <property type="protein sequence ID" value="NIZ62274.1"/>
    <property type="molecule type" value="Genomic_DNA"/>
</dbReference>
<evidence type="ECO:0000313" key="6">
    <source>
        <dbReference type="EMBL" id="NIZ62274.1"/>
    </source>
</evidence>
<accession>A0ABX0W9D8</accession>
<dbReference type="InterPro" id="IPR058163">
    <property type="entry name" value="LysR-type_TF_proteobact-type"/>
</dbReference>
<evidence type="ECO:0000256" key="3">
    <source>
        <dbReference type="ARBA" id="ARBA00023125"/>
    </source>
</evidence>
<dbReference type="InterPro" id="IPR036390">
    <property type="entry name" value="WH_DNA-bd_sf"/>
</dbReference>